<dbReference type="PROSITE" id="PS51471">
    <property type="entry name" value="FE2OG_OXY"/>
    <property type="match status" value="1"/>
</dbReference>
<accession>A0A9W4SWK0</accession>
<dbReference type="Proteomes" id="UP001153678">
    <property type="component" value="Unassembled WGS sequence"/>
</dbReference>
<keyword evidence="4" id="KW-1185">Reference proteome</keyword>
<dbReference type="EMBL" id="CAMKVN010003045">
    <property type="protein sequence ID" value="CAI2183507.1"/>
    <property type="molecule type" value="Genomic_DNA"/>
</dbReference>
<evidence type="ECO:0000313" key="4">
    <source>
        <dbReference type="Proteomes" id="UP001153678"/>
    </source>
</evidence>
<dbReference type="PANTHER" id="PTHR21052:SF0">
    <property type="entry name" value="ALPHA-KETOGLUTARATE-DEPENDENT DIOXYGENASE ALKB HOMOLOG 7, MITOCHONDRIAL"/>
    <property type="match status" value="1"/>
</dbReference>
<dbReference type="InterPro" id="IPR037151">
    <property type="entry name" value="AlkB-like_sf"/>
</dbReference>
<reference evidence="3" key="1">
    <citation type="submission" date="2022-08" db="EMBL/GenBank/DDBJ databases">
        <authorList>
            <person name="Kallberg Y."/>
            <person name="Tangrot J."/>
            <person name="Rosling A."/>
        </authorList>
    </citation>
    <scope>NUCLEOTIDE SEQUENCE</scope>
    <source>
        <strain evidence="3">Wild A</strain>
    </source>
</reference>
<feature type="compositionally biased region" description="Low complexity" evidence="1">
    <location>
        <begin position="26"/>
        <end position="42"/>
    </location>
</feature>
<comment type="caution">
    <text evidence="3">The sequence shown here is derived from an EMBL/GenBank/DDBJ whole genome shotgun (WGS) entry which is preliminary data.</text>
</comment>
<dbReference type="PANTHER" id="PTHR21052">
    <property type="entry name" value="SPERMATOGENESIS ASSOCIATED 11-RELATED"/>
    <property type="match status" value="1"/>
</dbReference>
<dbReference type="GO" id="GO:0006631">
    <property type="term" value="P:fatty acid metabolic process"/>
    <property type="evidence" value="ECO:0007669"/>
    <property type="project" value="TreeGrafter"/>
</dbReference>
<proteinExistence type="predicted"/>
<dbReference type="InterPro" id="IPR005123">
    <property type="entry name" value="Oxoglu/Fe-dep_dioxygenase_dom"/>
</dbReference>
<dbReference type="GO" id="GO:0006974">
    <property type="term" value="P:DNA damage response"/>
    <property type="evidence" value="ECO:0007669"/>
    <property type="project" value="InterPro"/>
</dbReference>
<dbReference type="Pfam" id="PF13532">
    <property type="entry name" value="2OG-FeII_Oxy_2"/>
    <property type="match status" value="1"/>
</dbReference>
<dbReference type="SUPFAM" id="SSF51197">
    <property type="entry name" value="Clavaminate synthase-like"/>
    <property type="match status" value="1"/>
</dbReference>
<evidence type="ECO:0000259" key="2">
    <source>
        <dbReference type="PROSITE" id="PS51471"/>
    </source>
</evidence>
<feature type="compositionally biased region" description="Polar residues" evidence="1">
    <location>
        <begin position="43"/>
        <end position="58"/>
    </location>
</feature>
<dbReference type="GO" id="GO:0005759">
    <property type="term" value="C:mitochondrial matrix"/>
    <property type="evidence" value="ECO:0007669"/>
    <property type="project" value="TreeGrafter"/>
</dbReference>
<dbReference type="OrthoDB" id="412814at2759"/>
<evidence type="ECO:0000256" key="1">
    <source>
        <dbReference type="SAM" id="MobiDB-lite"/>
    </source>
</evidence>
<name>A0A9W4SWK0_9GLOM</name>
<gene>
    <name evidence="3" type="ORF">FWILDA_LOCUS11112</name>
</gene>
<dbReference type="Gene3D" id="2.60.120.590">
    <property type="entry name" value="Alpha-ketoglutarate-dependent dioxygenase AlkB-like"/>
    <property type="match status" value="1"/>
</dbReference>
<dbReference type="AlphaFoldDB" id="A0A9W4SWK0"/>
<protein>
    <submittedName>
        <fullName evidence="3">7042_t:CDS:1</fullName>
    </submittedName>
</protein>
<sequence>MYEDLSNEELFGISDYSDTDDKVEELSNNLSSSNEMSEPQSSDYEVSSSSPLTENEPTIISPKPKLITLPSIIGLILYENLLTHEQQSELINGIIEANYFDNPETNQAMCFGTLPSFIHRVIEIISNTPGFFPDEIQHRDPLFDQARSIINLYRPGEGIAGHVDLPRFEDGIVVISLLSSCVMRFRPSSEVDIDNSFYENKFKDVHDAYEMIPVTLRPGSVLALNGPARYNWTHEIEETEIDEIGDKKIIRSLRISVTLRKMKKDQLLSNKDDSNPFSFEIKKR</sequence>
<dbReference type="InterPro" id="IPR032870">
    <property type="entry name" value="ALKBH7-like"/>
</dbReference>
<dbReference type="InterPro" id="IPR027450">
    <property type="entry name" value="AlkB-like"/>
</dbReference>
<evidence type="ECO:0000313" key="3">
    <source>
        <dbReference type="EMBL" id="CAI2183507.1"/>
    </source>
</evidence>
<organism evidence="3 4">
    <name type="scientific">Funneliformis geosporum</name>
    <dbReference type="NCBI Taxonomy" id="1117311"/>
    <lineage>
        <taxon>Eukaryota</taxon>
        <taxon>Fungi</taxon>
        <taxon>Fungi incertae sedis</taxon>
        <taxon>Mucoromycota</taxon>
        <taxon>Glomeromycotina</taxon>
        <taxon>Glomeromycetes</taxon>
        <taxon>Glomerales</taxon>
        <taxon>Glomeraceae</taxon>
        <taxon>Funneliformis</taxon>
    </lineage>
</organism>
<feature type="domain" description="Fe2OG dioxygenase" evidence="2">
    <location>
        <begin position="142"/>
        <end position="263"/>
    </location>
</feature>
<feature type="region of interest" description="Disordered" evidence="1">
    <location>
        <begin position="1"/>
        <end position="60"/>
    </location>
</feature>